<keyword evidence="11" id="KW-0238">DNA-binding</keyword>
<evidence type="ECO:0000256" key="9">
    <source>
        <dbReference type="ARBA" id="ARBA00022833"/>
    </source>
</evidence>
<keyword evidence="13" id="KW-0234">DNA repair</keyword>
<dbReference type="SMART" id="SM00490">
    <property type="entry name" value="HELICc"/>
    <property type="match status" value="1"/>
</dbReference>
<evidence type="ECO:0000256" key="15">
    <source>
        <dbReference type="ARBA" id="ARBA00034617"/>
    </source>
</evidence>
<dbReference type="EMBL" id="QGGR01000014">
    <property type="protein sequence ID" value="PWK42624.1"/>
    <property type="molecule type" value="Genomic_DNA"/>
</dbReference>
<accession>A0A316FS91</accession>
<dbReference type="SMART" id="SM00341">
    <property type="entry name" value="HRDC"/>
    <property type="match status" value="1"/>
</dbReference>
<name>A0A316FS91_9ACTN</name>
<dbReference type="PANTHER" id="PTHR13710">
    <property type="entry name" value="DNA HELICASE RECQ FAMILY MEMBER"/>
    <property type="match status" value="1"/>
</dbReference>
<dbReference type="PROSITE" id="PS51192">
    <property type="entry name" value="HELICASE_ATP_BIND_1"/>
    <property type="match status" value="1"/>
</dbReference>
<dbReference type="Pfam" id="PF00270">
    <property type="entry name" value="DEAD"/>
    <property type="match status" value="1"/>
</dbReference>
<keyword evidence="5" id="KW-0547">Nucleotide-binding</keyword>
<feature type="domain" description="HRDC" evidence="18">
    <location>
        <begin position="550"/>
        <end position="630"/>
    </location>
</feature>
<keyword evidence="7" id="KW-0378">Hydrolase</keyword>
<evidence type="ECO:0000256" key="7">
    <source>
        <dbReference type="ARBA" id="ARBA00022801"/>
    </source>
</evidence>
<dbReference type="GO" id="GO:0009432">
    <property type="term" value="P:SOS response"/>
    <property type="evidence" value="ECO:0007669"/>
    <property type="project" value="UniProtKB-UniRule"/>
</dbReference>
<comment type="catalytic activity">
    <reaction evidence="15">
        <text>Couples ATP hydrolysis with the unwinding of duplex DNA by translocating in the 3'-5' direction.</text>
        <dbReference type="EC" id="5.6.2.4"/>
    </reaction>
</comment>
<dbReference type="Gene3D" id="1.10.150.80">
    <property type="entry name" value="HRDC domain"/>
    <property type="match status" value="1"/>
</dbReference>
<dbReference type="CDD" id="cd17920">
    <property type="entry name" value="DEXHc_RecQ"/>
    <property type="match status" value="1"/>
</dbReference>
<dbReference type="GO" id="GO:0030894">
    <property type="term" value="C:replisome"/>
    <property type="evidence" value="ECO:0007669"/>
    <property type="project" value="TreeGrafter"/>
</dbReference>
<dbReference type="InterPro" id="IPR027417">
    <property type="entry name" value="P-loop_NTPase"/>
</dbReference>
<evidence type="ECO:0000256" key="17">
    <source>
        <dbReference type="SAM" id="MobiDB-lite"/>
    </source>
</evidence>
<evidence type="ECO:0000313" key="22">
    <source>
        <dbReference type="Proteomes" id="UP000245697"/>
    </source>
</evidence>
<dbReference type="InterPro" id="IPR014001">
    <property type="entry name" value="Helicase_ATP-bd"/>
</dbReference>
<comment type="caution">
    <text evidence="21">The sequence shown here is derived from an EMBL/GenBank/DDBJ whole genome shotgun (WGS) entry which is preliminary data.</text>
</comment>
<dbReference type="GO" id="GO:0006260">
    <property type="term" value="P:DNA replication"/>
    <property type="evidence" value="ECO:0007669"/>
    <property type="project" value="InterPro"/>
</dbReference>
<evidence type="ECO:0000256" key="3">
    <source>
        <dbReference type="ARBA" id="ARBA00005446"/>
    </source>
</evidence>
<dbReference type="SUPFAM" id="SSF52540">
    <property type="entry name" value="P-loop containing nucleoside triphosphate hydrolases"/>
    <property type="match status" value="2"/>
</dbReference>
<dbReference type="InterPro" id="IPR011545">
    <property type="entry name" value="DEAD/DEAH_box_helicase_dom"/>
</dbReference>
<dbReference type="InterPro" id="IPR044876">
    <property type="entry name" value="HRDC_dom_sf"/>
</dbReference>
<feature type="compositionally biased region" description="Low complexity" evidence="17">
    <location>
        <begin position="661"/>
        <end position="691"/>
    </location>
</feature>
<feature type="compositionally biased region" description="Acidic residues" evidence="17">
    <location>
        <begin position="753"/>
        <end position="764"/>
    </location>
</feature>
<dbReference type="GO" id="GO:0005524">
    <property type="term" value="F:ATP binding"/>
    <property type="evidence" value="ECO:0007669"/>
    <property type="project" value="UniProtKB-KW"/>
</dbReference>
<dbReference type="PROSITE" id="PS50967">
    <property type="entry name" value="HRDC"/>
    <property type="match status" value="1"/>
</dbReference>
<keyword evidence="9" id="KW-0862">Zinc</keyword>
<dbReference type="InterPro" id="IPR001650">
    <property type="entry name" value="Helicase_C-like"/>
</dbReference>
<keyword evidence="4" id="KW-0479">Metal-binding</keyword>
<evidence type="ECO:0000256" key="16">
    <source>
        <dbReference type="NCBIfam" id="TIGR01389"/>
    </source>
</evidence>
<keyword evidence="6" id="KW-0227">DNA damage</keyword>
<dbReference type="GO" id="GO:0006310">
    <property type="term" value="P:DNA recombination"/>
    <property type="evidence" value="ECO:0007669"/>
    <property type="project" value="UniProtKB-UniRule"/>
</dbReference>
<dbReference type="Proteomes" id="UP000245697">
    <property type="component" value="Unassembled WGS sequence"/>
</dbReference>
<evidence type="ECO:0000256" key="2">
    <source>
        <dbReference type="ARBA" id="ARBA00001947"/>
    </source>
</evidence>
<evidence type="ECO:0000259" key="19">
    <source>
        <dbReference type="PROSITE" id="PS51192"/>
    </source>
</evidence>
<dbReference type="InterPro" id="IPR004589">
    <property type="entry name" value="DNA_helicase_ATP-dep_RecQ"/>
</dbReference>
<dbReference type="InterPro" id="IPR032284">
    <property type="entry name" value="RecQ_Zn-bd"/>
</dbReference>
<dbReference type="CDD" id="cd18794">
    <property type="entry name" value="SF2_C_RecQ"/>
    <property type="match status" value="1"/>
</dbReference>
<evidence type="ECO:0000256" key="11">
    <source>
        <dbReference type="ARBA" id="ARBA00023125"/>
    </source>
</evidence>
<feature type="compositionally biased region" description="Low complexity" evidence="17">
    <location>
        <begin position="699"/>
        <end position="742"/>
    </location>
</feature>
<feature type="domain" description="Helicase C-terminal" evidence="20">
    <location>
        <begin position="222"/>
        <end position="373"/>
    </location>
</feature>
<dbReference type="GO" id="GO:0016787">
    <property type="term" value="F:hydrolase activity"/>
    <property type="evidence" value="ECO:0007669"/>
    <property type="project" value="UniProtKB-KW"/>
</dbReference>
<dbReference type="Pfam" id="PF00271">
    <property type="entry name" value="Helicase_C"/>
    <property type="match status" value="1"/>
</dbReference>
<dbReference type="RefSeq" id="WP_373871210.1">
    <property type="nucleotide sequence ID" value="NZ_BONA01000031.1"/>
</dbReference>
<evidence type="ECO:0000256" key="6">
    <source>
        <dbReference type="ARBA" id="ARBA00022763"/>
    </source>
</evidence>
<dbReference type="Gene3D" id="3.40.50.300">
    <property type="entry name" value="P-loop containing nucleotide triphosphate hydrolases"/>
    <property type="match status" value="2"/>
</dbReference>
<keyword evidence="22" id="KW-1185">Reference proteome</keyword>
<comment type="cofactor">
    <cofactor evidence="1">
        <name>Mg(2+)</name>
        <dbReference type="ChEBI" id="CHEBI:18420"/>
    </cofactor>
</comment>
<dbReference type="GO" id="GO:0006281">
    <property type="term" value="P:DNA repair"/>
    <property type="evidence" value="ECO:0007669"/>
    <property type="project" value="UniProtKB-KW"/>
</dbReference>
<dbReference type="NCBIfam" id="TIGR00614">
    <property type="entry name" value="recQ_fam"/>
    <property type="match status" value="1"/>
</dbReference>
<dbReference type="InterPro" id="IPR036388">
    <property type="entry name" value="WH-like_DNA-bd_sf"/>
</dbReference>
<dbReference type="EC" id="5.6.2.4" evidence="16"/>
<keyword evidence="14" id="KW-0413">Isomerase</keyword>
<feature type="domain" description="Helicase ATP-binding" evidence="19">
    <location>
        <begin position="33"/>
        <end position="201"/>
    </location>
</feature>
<comment type="similarity">
    <text evidence="3">Belongs to the helicase family. RecQ subfamily.</text>
</comment>
<sequence length="764" mass="81851">MTEAPLLSVSSATDALNRVFGYPSFRGEQGDIVEHVIGGGDALVLMPTGAGKSLCYQIPALVRPGTGVVISPLIALMQDQVDALRTLGVRADFINSSQDLDERRLVEAEFVAGELDLLYVAPEGLGTAAVQRLLDRGRISLFAIDEAHCVSQWGHDFRPDYLALSMLHERWPDVPRIALTATATPATRDEIATRLQLTEARHFTASFDRPNIQYRIVGKNNPARQLLDLLRTEHAGDSGIVYCLSRASVEKHAEFLSQNGIPALPYHAGLDARTRAANQSRFLREDGLVMVATIAFGMGIDKPDVRFVAHLDLPKSLEGYYQETGRAGRDGLPSTAWLAYGLQDVMQQRRMIEGSDGDAAYRRNAARHLDAMLALCESVTCRRAQILQYFGQTAPDTCGNCDSCLTPPESWDGTVPAQKLLSTVFRLHKERNQRFGAQQSIDILLGKRTDKVSRFRHDELSVFGIGSDLSETEWRNVVRQLLAGDFLAVEPNHQTLALTARSGEVLRGERKLLMRREVATPRSSRSGSRGSGSGSAGSSGTKGAAPVELSGEAAALFERLRNWRGATAKEQGVPAYVIFHDATLRAIAALAPATLAQLGTVSGVGQSKLTKFGDAVLATVRGEEPAGQSPEVSSEEPSAGPPVAPTAAAGFSADVPASLFPSASEPGAAPSSTSRSASPPQSTPRSSPSRPSESRPSESRPSTSRLSASRPSASRPSASRPSASRSSASGPSRPGWSGPAASDDPDLPPLPPEPDEDYDPYYEG</sequence>
<dbReference type="FunFam" id="3.40.50.300:FF:000296">
    <property type="entry name" value="ATP-dependent DNA helicase RecQ"/>
    <property type="match status" value="1"/>
</dbReference>
<feature type="region of interest" description="Disordered" evidence="17">
    <location>
        <begin position="623"/>
        <end position="764"/>
    </location>
</feature>
<dbReference type="GO" id="GO:0009378">
    <property type="term" value="F:four-way junction helicase activity"/>
    <property type="evidence" value="ECO:0007669"/>
    <property type="project" value="TreeGrafter"/>
</dbReference>
<dbReference type="Pfam" id="PF00570">
    <property type="entry name" value="HRDC"/>
    <property type="match status" value="1"/>
</dbReference>
<proteinExistence type="inferred from homology"/>
<dbReference type="NCBIfam" id="TIGR01389">
    <property type="entry name" value="recQ"/>
    <property type="match status" value="1"/>
</dbReference>
<dbReference type="GO" id="GO:0043590">
    <property type="term" value="C:bacterial nucleoid"/>
    <property type="evidence" value="ECO:0007669"/>
    <property type="project" value="TreeGrafter"/>
</dbReference>
<evidence type="ECO:0000256" key="10">
    <source>
        <dbReference type="ARBA" id="ARBA00022840"/>
    </source>
</evidence>
<dbReference type="SMART" id="SM00956">
    <property type="entry name" value="RQC"/>
    <property type="match status" value="1"/>
</dbReference>
<dbReference type="GO" id="GO:0003677">
    <property type="term" value="F:DNA binding"/>
    <property type="evidence" value="ECO:0007669"/>
    <property type="project" value="UniProtKB-KW"/>
</dbReference>
<dbReference type="PROSITE" id="PS51194">
    <property type="entry name" value="HELICASE_CTER"/>
    <property type="match status" value="1"/>
</dbReference>
<evidence type="ECO:0000256" key="5">
    <source>
        <dbReference type="ARBA" id="ARBA00022741"/>
    </source>
</evidence>
<dbReference type="Pfam" id="PF09382">
    <property type="entry name" value="RQC"/>
    <property type="match status" value="1"/>
</dbReference>
<evidence type="ECO:0000256" key="4">
    <source>
        <dbReference type="ARBA" id="ARBA00022723"/>
    </source>
</evidence>
<dbReference type="InterPro" id="IPR010997">
    <property type="entry name" value="HRDC-like_sf"/>
</dbReference>
<dbReference type="SMART" id="SM00487">
    <property type="entry name" value="DEXDc"/>
    <property type="match status" value="1"/>
</dbReference>
<dbReference type="FunFam" id="3.40.50.300:FF:000156">
    <property type="entry name" value="ATP-dependent DNA helicase recQ"/>
    <property type="match status" value="1"/>
</dbReference>
<dbReference type="GO" id="GO:0005737">
    <property type="term" value="C:cytoplasm"/>
    <property type="evidence" value="ECO:0007669"/>
    <property type="project" value="TreeGrafter"/>
</dbReference>
<evidence type="ECO:0000313" key="21">
    <source>
        <dbReference type="EMBL" id="PWK42624.1"/>
    </source>
</evidence>
<dbReference type="SUPFAM" id="SSF47819">
    <property type="entry name" value="HRDC-like"/>
    <property type="match status" value="1"/>
</dbReference>
<dbReference type="InterPro" id="IPR006293">
    <property type="entry name" value="DNA_helicase_ATP-dep_RecQ_bac"/>
</dbReference>
<organism evidence="21 22">
    <name type="scientific">Actinoplanes xinjiangensis</name>
    <dbReference type="NCBI Taxonomy" id="512350"/>
    <lineage>
        <taxon>Bacteria</taxon>
        <taxon>Bacillati</taxon>
        <taxon>Actinomycetota</taxon>
        <taxon>Actinomycetes</taxon>
        <taxon>Micromonosporales</taxon>
        <taxon>Micromonosporaceae</taxon>
        <taxon>Actinoplanes</taxon>
    </lineage>
</organism>
<gene>
    <name evidence="21" type="ORF">BC793_11468</name>
</gene>
<evidence type="ECO:0000256" key="13">
    <source>
        <dbReference type="ARBA" id="ARBA00023204"/>
    </source>
</evidence>
<dbReference type="PANTHER" id="PTHR13710:SF105">
    <property type="entry name" value="ATP-DEPENDENT DNA HELICASE Q1"/>
    <property type="match status" value="1"/>
</dbReference>
<keyword evidence="10" id="KW-0067">ATP-binding</keyword>
<dbReference type="InterPro" id="IPR002121">
    <property type="entry name" value="HRDC_dom"/>
</dbReference>
<evidence type="ECO:0000259" key="20">
    <source>
        <dbReference type="PROSITE" id="PS51194"/>
    </source>
</evidence>
<dbReference type="GO" id="GO:0043138">
    <property type="term" value="F:3'-5' DNA helicase activity"/>
    <property type="evidence" value="ECO:0007669"/>
    <property type="project" value="UniProtKB-EC"/>
</dbReference>
<dbReference type="GO" id="GO:0046872">
    <property type="term" value="F:metal ion binding"/>
    <property type="evidence" value="ECO:0007669"/>
    <property type="project" value="UniProtKB-KW"/>
</dbReference>
<reference evidence="21 22" key="1">
    <citation type="submission" date="2018-05" db="EMBL/GenBank/DDBJ databases">
        <title>Genomic Encyclopedia of Archaeal and Bacterial Type Strains, Phase II (KMG-II): from individual species to whole genera.</title>
        <authorList>
            <person name="Goeker M."/>
        </authorList>
    </citation>
    <scope>NUCLEOTIDE SEQUENCE [LARGE SCALE GENOMIC DNA]</scope>
    <source>
        <strain evidence="21 22">DSM 45184</strain>
    </source>
</reference>
<evidence type="ECO:0000256" key="12">
    <source>
        <dbReference type="ARBA" id="ARBA00023172"/>
    </source>
</evidence>
<evidence type="ECO:0000256" key="14">
    <source>
        <dbReference type="ARBA" id="ARBA00023235"/>
    </source>
</evidence>
<evidence type="ECO:0000256" key="8">
    <source>
        <dbReference type="ARBA" id="ARBA00022806"/>
    </source>
</evidence>
<evidence type="ECO:0000256" key="1">
    <source>
        <dbReference type="ARBA" id="ARBA00001946"/>
    </source>
</evidence>
<keyword evidence="8 21" id="KW-0347">Helicase</keyword>
<protein>
    <recommendedName>
        <fullName evidence="16">DNA helicase RecQ</fullName>
        <ecNumber evidence="16">5.6.2.4</ecNumber>
    </recommendedName>
</protein>
<evidence type="ECO:0000259" key="18">
    <source>
        <dbReference type="PROSITE" id="PS50967"/>
    </source>
</evidence>
<dbReference type="Gene3D" id="1.10.10.10">
    <property type="entry name" value="Winged helix-like DNA-binding domain superfamily/Winged helix DNA-binding domain"/>
    <property type="match status" value="1"/>
</dbReference>
<comment type="cofactor">
    <cofactor evidence="2">
        <name>Zn(2+)</name>
        <dbReference type="ChEBI" id="CHEBI:29105"/>
    </cofactor>
</comment>
<dbReference type="Pfam" id="PF16124">
    <property type="entry name" value="RecQ_Zn_bind"/>
    <property type="match status" value="1"/>
</dbReference>
<keyword evidence="12" id="KW-0233">DNA recombination</keyword>
<dbReference type="AlphaFoldDB" id="A0A316FS91"/>
<dbReference type="InterPro" id="IPR018982">
    <property type="entry name" value="RQC_domain"/>
</dbReference>
<feature type="region of interest" description="Disordered" evidence="17">
    <location>
        <begin position="516"/>
        <end position="545"/>
    </location>
</feature>